<dbReference type="RefSeq" id="XP_013893727.1">
    <property type="nucleotide sequence ID" value="XM_014038273.1"/>
</dbReference>
<dbReference type="GeneID" id="25730699"/>
<accession>A0A0D2J476</accession>
<keyword evidence="2" id="KW-1185">Reference proteome</keyword>
<dbReference type="AlphaFoldDB" id="A0A0D2J476"/>
<proteinExistence type="predicted"/>
<gene>
    <name evidence="1" type="ORF">MNEG_13255</name>
</gene>
<dbReference type="Proteomes" id="UP000054498">
    <property type="component" value="Unassembled WGS sequence"/>
</dbReference>
<name>A0A0D2J476_9CHLO</name>
<evidence type="ECO:0000313" key="1">
    <source>
        <dbReference type="EMBL" id="KIY94707.1"/>
    </source>
</evidence>
<protein>
    <submittedName>
        <fullName evidence="1">Uncharacterized protein</fullName>
    </submittedName>
</protein>
<organism evidence="1 2">
    <name type="scientific">Monoraphidium neglectum</name>
    <dbReference type="NCBI Taxonomy" id="145388"/>
    <lineage>
        <taxon>Eukaryota</taxon>
        <taxon>Viridiplantae</taxon>
        <taxon>Chlorophyta</taxon>
        <taxon>core chlorophytes</taxon>
        <taxon>Chlorophyceae</taxon>
        <taxon>CS clade</taxon>
        <taxon>Sphaeropleales</taxon>
        <taxon>Selenastraceae</taxon>
        <taxon>Monoraphidium</taxon>
    </lineage>
</organism>
<evidence type="ECO:0000313" key="2">
    <source>
        <dbReference type="Proteomes" id="UP000054498"/>
    </source>
</evidence>
<dbReference type="KEGG" id="mng:MNEG_13255"/>
<reference evidence="1 2" key="1">
    <citation type="journal article" date="2013" name="BMC Genomics">
        <title>Reconstruction of the lipid metabolism for the microalga Monoraphidium neglectum from its genome sequence reveals characteristics suitable for biofuel production.</title>
        <authorList>
            <person name="Bogen C."/>
            <person name="Al-Dilaimi A."/>
            <person name="Albersmeier A."/>
            <person name="Wichmann J."/>
            <person name="Grundmann M."/>
            <person name="Rupp O."/>
            <person name="Lauersen K.J."/>
            <person name="Blifernez-Klassen O."/>
            <person name="Kalinowski J."/>
            <person name="Goesmann A."/>
            <person name="Mussgnug J.H."/>
            <person name="Kruse O."/>
        </authorList>
    </citation>
    <scope>NUCLEOTIDE SEQUENCE [LARGE SCALE GENOMIC DNA]</scope>
    <source>
        <strain evidence="1 2">SAG 48.87</strain>
    </source>
</reference>
<dbReference type="EMBL" id="KK103936">
    <property type="protein sequence ID" value="KIY94707.1"/>
    <property type="molecule type" value="Genomic_DNA"/>
</dbReference>
<sequence length="149" mass="15699">MQAPAAAQFATIHQTLRELRAGLAELRTGQAELREGQAELRAGLAELRAGPDGLGARLLQFRGELVCCMRNAVVCRYEDGPILWPPHRGAAIAAELNGAPRPSTRGELEAAATTMIDALLAAYGLPNGPTSGAADARRRALMAHIGIIP</sequence>